<feature type="compositionally biased region" description="Basic and acidic residues" evidence="2">
    <location>
        <begin position="1"/>
        <end position="11"/>
    </location>
</feature>
<dbReference type="InterPro" id="IPR045122">
    <property type="entry name" value="Csc1-like"/>
</dbReference>
<feature type="transmembrane region" description="Helical" evidence="3">
    <location>
        <begin position="630"/>
        <end position="659"/>
    </location>
</feature>
<keyword evidence="6" id="KW-1185">Reference proteome</keyword>
<dbReference type="GO" id="GO:0005227">
    <property type="term" value="F:calcium-activated cation channel activity"/>
    <property type="evidence" value="ECO:0007669"/>
    <property type="project" value="InterPro"/>
</dbReference>
<feature type="transmembrane region" description="Helical" evidence="3">
    <location>
        <begin position="714"/>
        <end position="734"/>
    </location>
</feature>
<evidence type="ECO:0000259" key="4">
    <source>
        <dbReference type="Pfam" id="PF14703"/>
    </source>
</evidence>
<feature type="domain" description="CSC1/OSCA1-like cytosolic" evidence="4">
    <location>
        <begin position="256"/>
        <end position="431"/>
    </location>
</feature>
<keyword evidence="3" id="KW-0812">Transmembrane</keyword>
<dbReference type="PANTHER" id="PTHR13018:SF83">
    <property type="entry name" value="RRM DOMAIN-CONTAINING PROTEIN"/>
    <property type="match status" value="1"/>
</dbReference>
<feature type="compositionally biased region" description="Polar residues" evidence="2">
    <location>
        <begin position="13"/>
        <end position="23"/>
    </location>
</feature>
<feature type="compositionally biased region" description="Basic and acidic residues" evidence="2">
    <location>
        <begin position="47"/>
        <end position="59"/>
    </location>
</feature>
<keyword evidence="1" id="KW-0175">Coiled coil</keyword>
<name>A0AAD1Y4J8_EUPCR</name>
<feature type="transmembrane region" description="Helical" evidence="3">
    <location>
        <begin position="444"/>
        <end position="465"/>
    </location>
</feature>
<evidence type="ECO:0000256" key="3">
    <source>
        <dbReference type="SAM" id="Phobius"/>
    </source>
</evidence>
<dbReference type="AlphaFoldDB" id="A0AAD1Y4J8"/>
<feature type="region of interest" description="Disordered" evidence="2">
    <location>
        <begin position="1"/>
        <end position="65"/>
    </location>
</feature>
<feature type="transmembrane region" description="Helical" evidence="3">
    <location>
        <begin position="156"/>
        <end position="176"/>
    </location>
</feature>
<evidence type="ECO:0000313" key="6">
    <source>
        <dbReference type="Proteomes" id="UP001295684"/>
    </source>
</evidence>
<feature type="compositionally biased region" description="Basic and acidic residues" evidence="2">
    <location>
        <begin position="24"/>
        <end position="40"/>
    </location>
</feature>
<evidence type="ECO:0000256" key="2">
    <source>
        <dbReference type="SAM" id="MobiDB-lite"/>
    </source>
</evidence>
<dbReference type="EMBL" id="CAMPGE010026398">
    <property type="protein sequence ID" value="CAI2384085.1"/>
    <property type="molecule type" value="Genomic_DNA"/>
</dbReference>
<dbReference type="InterPro" id="IPR027815">
    <property type="entry name" value="CSC1/OSCA1-like_cyt"/>
</dbReference>
<feature type="transmembrane region" description="Helical" evidence="3">
    <location>
        <begin position="680"/>
        <end position="702"/>
    </location>
</feature>
<sequence>MEEDKKTKELSEDNSITVLQSINDKSRQDEFKSGTRKDSRSNYPTNPKEDQHLSVRDNSDFGPSDTLSIASAIEEEDLEKIPPNFEDARIHQNAQRVKNLDSNKDNKGKIQDKRYYCQCCKMPTTNTQPLYPLCQDTKILEDLGIGYPLYFLFKKYIGCIYAVIVLCISVVGLVLYSNPDNGEEWMGPDENAPFIIRVSIGNIGKIANRYESGDVNIMIIISTIILTAIFISYVLFQQFQKDFINKIDEGLISPADFTVMVSNIPHDKNKADLKTWLCKHVETDEKEVIDINLCYDIHSEVKEIQKIIDLKKLVQNYDLLSQKQKMKYTKNQLRKEIKQKEKNVGDIKQRILDDNSKDQFTGKAFVVFNNQADPENLINEFKRSLIRRIYNHIVLKWLKVKSERFQDDRWWDGKRIDIERAAEPTNIYWENMAVKPNERFWRSLATYGVAFICLAIVFAINLGLSFARDALDDEVNSSNNNETRIYAMIIVISFISSIFIAINNTILFKVIRYISQFERHETYTKMNLTVSVKLTVCVVINTGVIPLIVNLGKKRWFGRSGLAIDMFFILLAINFITPSLSLFNVVHFWRKFRYWYEERKGEKSSMTQREANQLAEGVDWNPPYYYATSVSILIITCFYTPLIPLLAIISFFGLIYKYWVEKYVLLRRCKIPQELGEQMAIMFIGVIPLCLFFYSLGQFIFIQTLSEGKNQLPWIPLGMMILAVLVVSPVLAYLDLQTKVKRDEKATFEKYKNEFLTDYNRSNPITSDDAIQDHIQSLQKLRTVRNTNHLLTRFKESIRAKIFPALANGGITMTNMINNTRDLNNSAEELSRDMDLGDEEEEKIP</sequence>
<proteinExistence type="predicted"/>
<feature type="transmembrane region" description="Helical" evidence="3">
    <location>
        <begin position="485"/>
        <end position="511"/>
    </location>
</feature>
<gene>
    <name evidence="5" type="ORF">ECRASSUSDP1_LOCUS25606</name>
</gene>
<feature type="transmembrane region" description="Helical" evidence="3">
    <location>
        <begin position="562"/>
        <end position="589"/>
    </location>
</feature>
<evidence type="ECO:0000256" key="1">
    <source>
        <dbReference type="SAM" id="Coils"/>
    </source>
</evidence>
<organism evidence="5 6">
    <name type="scientific">Euplotes crassus</name>
    <dbReference type="NCBI Taxonomy" id="5936"/>
    <lineage>
        <taxon>Eukaryota</taxon>
        <taxon>Sar</taxon>
        <taxon>Alveolata</taxon>
        <taxon>Ciliophora</taxon>
        <taxon>Intramacronucleata</taxon>
        <taxon>Spirotrichea</taxon>
        <taxon>Hypotrichia</taxon>
        <taxon>Euplotida</taxon>
        <taxon>Euplotidae</taxon>
        <taxon>Moneuplotes</taxon>
    </lineage>
</organism>
<protein>
    <recommendedName>
        <fullName evidence="4">CSC1/OSCA1-like cytosolic domain-containing protein</fullName>
    </recommendedName>
</protein>
<comment type="caution">
    <text evidence="5">The sequence shown here is derived from an EMBL/GenBank/DDBJ whole genome shotgun (WGS) entry which is preliminary data.</text>
</comment>
<dbReference type="PANTHER" id="PTHR13018">
    <property type="entry name" value="PROBABLE MEMBRANE PROTEIN DUF221-RELATED"/>
    <property type="match status" value="1"/>
</dbReference>
<feature type="coiled-coil region" evidence="1">
    <location>
        <begin position="323"/>
        <end position="350"/>
    </location>
</feature>
<dbReference type="GO" id="GO:0005886">
    <property type="term" value="C:plasma membrane"/>
    <property type="evidence" value="ECO:0007669"/>
    <property type="project" value="TreeGrafter"/>
</dbReference>
<dbReference type="Proteomes" id="UP001295684">
    <property type="component" value="Unassembled WGS sequence"/>
</dbReference>
<keyword evidence="3" id="KW-1133">Transmembrane helix</keyword>
<accession>A0AAD1Y4J8</accession>
<keyword evidence="3" id="KW-0472">Membrane</keyword>
<evidence type="ECO:0000313" key="5">
    <source>
        <dbReference type="EMBL" id="CAI2384085.1"/>
    </source>
</evidence>
<reference evidence="5" key="1">
    <citation type="submission" date="2023-07" db="EMBL/GenBank/DDBJ databases">
        <authorList>
            <consortium name="AG Swart"/>
            <person name="Singh M."/>
            <person name="Singh A."/>
            <person name="Seah K."/>
            <person name="Emmerich C."/>
        </authorList>
    </citation>
    <scope>NUCLEOTIDE SEQUENCE</scope>
    <source>
        <strain evidence="5">DP1</strain>
    </source>
</reference>
<feature type="transmembrane region" description="Helical" evidence="3">
    <location>
        <begin position="217"/>
        <end position="236"/>
    </location>
</feature>
<dbReference type="Pfam" id="PF14703">
    <property type="entry name" value="PHM7_cyt"/>
    <property type="match status" value="1"/>
</dbReference>